<feature type="region of interest" description="Disordered" evidence="5">
    <location>
        <begin position="1"/>
        <end position="36"/>
    </location>
</feature>
<dbReference type="PANTHER" id="PTHR19336:SF9">
    <property type="entry name" value="SPINDLE POLE BODY PROTEIN PPC89"/>
    <property type="match status" value="1"/>
</dbReference>
<feature type="region of interest" description="Disordered" evidence="5">
    <location>
        <begin position="747"/>
        <end position="887"/>
    </location>
</feature>
<keyword evidence="3" id="KW-0206">Cytoskeleton</keyword>
<dbReference type="InterPro" id="IPR051756">
    <property type="entry name" value="Centrosomal_MT-associated"/>
</dbReference>
<dbReference type="InterPro" id="IPR024957">
    <property type="entry name" value="Cep57_MT-bd_dom"/>
</dbReference>
<feature type="region of interest" description="Disordered" evidence="5">
    <location>
        <begin position="578"/>
        <end position="613"/>
    </location>
</feature>
<evidence type="ECO:0000256" key="5">
    <source>
        <dbReference type="SAM" id="MobiDB-lite"/>
    </source>
</evidence>
<dbReference type="GO" id="GO:0005815">
    <property type="term" value="C:microtubule organizing center"/>
    <property type="evidence" value="ECO:0007669"/>
    <property type="project" value="UniProtKB-SubCell"/>
</dbReference>
<dbReference type="OrthoDB" id="76453at2759"/>
<feature type="coiled-coil region" evidence="4">
    <location>
        <begin position="1015"/>
        <end position="1082"/>
    </location>
</feature>
<sequence length="1090" mass="122463">MATESVASSTGSNHGSITMSPDDTTNNCSNNFNIDFDPERDEAICSTLEIKRDYKRTIIPELRDTAKKYGRWSPRRPQQEVIINTSALAQAFPDFSQPGTPNDTFSLEAPRGRKGKHPANTITSSNLEYTSDANTPMINLSGNLRLMQTPKQRAEPTQPTIYEDATRGHANVRDFSNSTQARTHTTAYLNNHKSKNLPETHFATEQKENIPPIPQHKASTRATYASNASRIISGERRTLKDLHARVADESDGSFIGSERPASVTFQPKNTRFNKTIEKKQTQTHIFTPSSVNGNPVSGTQHSFFVASALNSLSNTQTNGLPTVHNGKVVQAPKPLNFNHADNVELPAEEEDIYETARKLKEQVAELEGALLAAFDKMDFIKADSAKAADAMIAENQSLKGEIRTLKSQLAQSQQNATLTMEKQEFALKDQVDQMRSEKEENARKFRSQQSALQRQIELLLSEKQEFTRNTQTLQKQQSALKNQVDELLREKDDSTRSLQVQQSALQNQLDQLLQEKEEDMKEFEKQQSILRRQFEQLLQEKKQRTQAWQQKETVFQTEIQRRDELLQKLTNVTHEIKESTQKTDFVKTTRTSKSPSSRSTKQKSVSQHLGQDLPSKVMKQAQNHMEDIQAASVNLHSHHQRSSIAHNKQGQTKQAPYQALDFNLHQQAFGQNPAPTQHIRTAAPSEQQQDNTQNPQEASFDENTEELQVTQHSENDSILEGSNYSDILGHGVMPGIRQHLRDLRAAKKQQLEAEDEASAQEDTINSGRSSRAPSIKMTGEQRAARDDTIQTIQSGRSSHAPSVRGTGGILKNANAPTQEDLTGRFSIKSARSAARIEQDHTGRSSTHRRHRSLVDEDHTTKSNTSHRRHHSETTIHTNTRRQREDDDMTSAYLVADIDAAKQSKGKERPVLSANARQVLDGLCKHQHNRKNCAICLRLASFDTNSAGKKTILVQKPVPVSKRSTSPVPYEDEPTLRPAVAPGIALATVLKALEDEVAHLKMRQAEVVQVYTKHNASFAKRERIEMKAELESLLSKIEAKSDQIYALYDVLEGQAQAGQEMSLDEVEITLNRMELELELEEELPWEGIDSD</sequence>
<feature type="compositionally biased region" description="Polar residues" evidence="5">
    <location>
        <begin position="760"/>
        <end position="772"/>
    </location>
</feature>
<feature type="compositionally biased region" description="Polar residues" evidence="5">
    <location>
        <begin position="1"/>
        <end position="33"/>
    </location>
</feature>
<evidence type="ECO:0000256" key="3">
    <source>
        <dbReference type="ARBA" id="ARBA00023212"/>
    </source>
</evidence>
<dbReference type="AlphaFoldDB" id="A0A2J6QEQ1"/>
<evidence type="ECO:0000313" key="8">
    <source>
        <dbReference type="Proteomes" id="UP000235672"/>
    </source>
</evidence>
<dbReference type="Pfam" id="PF06657">
    <property type="entry name" value="Cep57_MT_bd"/>
    <property type="match status" value="1"/>
</dbReference>
<dbReference type="Proteomes" id="UP000235672">
    <property type="component" value="Unassembled WGS sequence"/>
</dbReference>
<evidence type="ECO:0000256" key="1">
    <source>
        <dbReference type="ARBA" id="ARBA00004267"/>
    </source>
</evidence>
<feature type="compositionally biased region" description="Polar residues" evidence="5">
    <location>
        <begin position="675"/>
        <end position="697"/>
    </location>
</feature>
<dbReference type="GO" id="GO:0008017">
    <property type="term" value="F:microtubule binding"/>
    <property type="evidence" value="ECO:0007669"/>
    <property type="project" value="InterPro"/>
</dbReference>
<keyword evidence="8" id="KW-1185">Reference proteome</keyword>
<dbReference type="EMBL" id="KZ613472">
    <property type="protein sequence ID" value="PMD24727.1"/>
    <property type="molecule type" value="Genomic_DNA"/>
</dbReference>
<reference evidence="7 8" key="1">
    <citation type="submission" date="2016-05" db="EMBL/GenBank/DDBJ databases">
        <title>A degradative enzymes factory behind the ericoid mycorrhizal symbiosis.</title>
        <authorList>
            <consortium name="DOE Joint Genome Institute"/>
            <person name="Martino E."/>
            <person name="Morin E."/>
            <person name="Grelet G."/>
            <person name="Kuo A."/>
            <person name="Kohler A."/>
            <person name="Daghino S."/>
            <person name="Barry K."/>
            <person name="Choi C."/>
            <person name="Cichocki N."/>
            <person name="Clum A."/>
            <person name="Copeland A."/>
            <person name="Hainaut M."/>
            <person name="Haridas S."/>
            <person name="Labutti K."/>
            <person name="Lindquist E."/>
            <person name="Lipzen A."/>
            <person name="Khouja H.-R."/>
            <person name="Murat C."/>
            <person name="Ohm R."/>
            <person name="Olson A."/>
            <person name="Spatafora J."/>
            <person name="Veneault-Fourrey C."/>
            <person name="Henrissat B."/>
            <person name="Grigoriev I."/>
            <person name="Martin F."/>
            <person name="Perotto S."/>
        </authorList>
    </citation>
    <scope>NUCLEOTIDE SEQUENCE [LARGE SCALE GENOMIC DNA]</scope>
    <source>
        <strain evidence="7 8">UAMH 7357</strain>
    </source>
</reference>
<feature type="compositionally biased region" description="Polar residues" evidence="5">
    <location>
        <begin position="789"/>
        <end position="800"/>
    </location>
</feature>
<evidence type="ECO:0000256" key="2">
    <source>
        <dbReference type="ARBA" id="ARBA00022490"/>
    </source>
</evidence>
<evidence type="ECO:0000256" key="4">
    <source>
        <dbReference type="SAM" id="Coils"/>
    </source>
</evidence>
<feature type="region of interest" description="Disordered" evidence="5">
    <location>
        <begin position="675"/>
        <end position="714"/>
    </location>
</feature>
<evidence type="ECO:0000259" key="6">
    <source>
        <dbReference type="Pfam" id="PF06657"/>
    </source>
</evidence>
<organism evidence="7 8">
    <name type="scientific">Hyaloscypha hepaticicola</name>
    <dbReference type="NCBI Taxonomy" id="2082293"/>
    <lineage>
        <taxon>Eukaryota</taxon>
        <taxon>Fungi</taxon>
        <taxon>Dikarya</taxon>
        <taxon>Ascomycota</taxon>
        <taxon>Pezizomycotina</taxon>
        <taxon>Leotiomycetes</taxon>
        <taxon>Helotiales</taxon>
        <taxon>Hyaloscyphaceae</taxon>
        <taxon>Hyaloscypha</taxon>
    </lineage>
</organism>
<keyword evidence="2" id="KW-0963">Cytoplasm</keyword>
<dbReference type="STRING" id="1745343.A0A2J6QEQ1"/>
<keyword evidence="4" id="KW-0175">Coiled coil</keyword>
<feature type="compositionally biased region" description="Low complexity" evidence="5">
    <location>
        <begin position="588"/>
        <end position="607"/>
    </location>
</feature>
<feature type="compositionally biased region" description="Polar residues" evidence="5">
    <location>
        <begin position="642"/>
        <end position="654"/>
    </location>
</feature>
<feature type="domain" description="Cep57 centrosome microtubule-binding" evidence="6">
    <location>
        <begin position="973"/>
        <end position="1049"/>
    </location>
</feature>
<feature type="region of interest" description="Disordered" evidence="5">
    <location>
        <begin position="635"/>
        <end position="654"/>
    </location>
</feature>
<gene>
    <name evidence="7" type="ORF">NA56DRAFT_700381</name>
</gene>
<evidence type="ECO:0000313" key="7">
    <source>
        <dbReference type="EMBL" id="PMD24727.1"/>
    </source>
</evidence>
<proteinExistence type="predicted"/>
<feature type="compositionally biased region" description="Basic and acidic residues" evidence="5">
    <location>
        <begin position="578"/>
        <end position="587"/>
    </location>
</feature>
<name>A0A2J6QEQ1_9HELO</name>
<comment type="subcellular location">
    <subcellularLocation>
        <location evidence="1">Cytoplasm</location>
        <location evidence="1">Cytoskeleton</location>
        <location evidence="1">Microtubule organizing center</location>
    </subcellularLocation>
</comment>
<accession>A0A2J6QEQ1</accession>
<dbReference type="PANTHER" id="PTHR19336">
    <property type="entry name" value="UNCHARACTERIZED DUF1167"/>
    <property type="match status" value="1"/>
</dbReference>
<dbReference type="Gene3D" id="1.20.58.90">
    <property type="match status" value="1"/>
</dbReference>
<protein>
    <recommendedName>
        <fullName evidence="6">Cep57 centrosome microtubule-binding domain-containing protein</fullName>
    </recommendedName>
</protein>